<dbReference type="InterPro" id="IPR001173">
    <property type="entry name" value="Glyco_trans_2-like"/>
</dbReference>
<dbReference type="Gene3D" id="3.90.550.10">
    <property type="entry name" value="Spore Coat Polysaccharide Biosynthesis Protein SpsA, Chain A"/>
    <property type="match status" value="1"/>
</dbReference>
<dbReference type="InterPro" id="IPR029044">
    <property type="entry name" value="Nucleotide-diphossugar_trans"/>
</dbReference>
<comment type="caution">
    <text evidence="2">The sequence shown here is derived from an EMBL/GenBank/DDBJ whole genome shotgun (WGS) entry which is preliminary data.</text>
</comment>
<protein>
    <submittedName>
        <fullName evidence="2">Glycosyltransferase family 2 protein</fullName>
    </submittedName>
</protein>
<feature type="domain" description="Glycosyltransferase 2-like" evidence="1">
    <location>
        <begin position="187"/>
        <end position="322"/>
    </location>
</feature>
<dbReference type="CDD" id="cd00761">
    <property type="entry name" value="Glyco_tranf_GTA_type"/>
    <property type="match status" value="1"/>
</dbReference>
<dbReference type="SUPFAM" id="SSF53448">
    <property type="entry name" value="Nucleotide-diphospho-sugar transferases"/>
    <property type="match status" value="1"/>
</dbReference>
<accession>A0A5C4RTX3</accession>
<keyword evidence="2" id="KW-0808">Transferase</keyword>
<dbReference type="PANTHER" id="PTHR22916:SF3">
    <property type="entry name" value="UDP-GLCNAC:BETAGAL BETA-1,3-N-ACETYLGLUCOSAMINYLTRANSFERASE-LIKE PROTEIN 1"/>
    <property type="match status" value="1"/>
</dbReference>
<reference evidence="2 3" key="1">
    <citation type="submission" date="2019-05" db="EMBL/GenBank/DDBJ databases">
        <title>Draft Whole-Genome sequence of the green sulfur bacterium Prosthecochloris vibrioformis DSM 260.</title>
        <authorList>
            <person name="Meyer T.E."/>
            <person name="Kyndt J.A."/>
        </authorList>
    </citation>
    <scope>NUCLEOTIDE SEQUENCE [LARGE SCALE GENOMIC DNA]</scope>
    <source>
        <strain evidence="2 3">DSM 260</strain>
    </source>
</reference>
<name>A0A5C4RTX3_PROVB</name>
<sequence length="465" mass="52243">MPRNWACYRLGLYGTVSGSMYEQARAWKWKEVFAIAVSLAACGRHDEAAKVARLAEARYSSRRDFHMLADALAPFMPEHALELVAGKETPISLQAALLQANGRKQESRQLLEVAFSDGVAVENPELFLYRSNAGSWSIRERLWLLNAYLDGYGIPGVSLHDPCLPAGLHNLVPTGELPSVDNGPLVSILLTTYNSSEHVETAIASVLGQTWRNIELIVIDDASSDDTGDIVKAIMIDDQRVRYIGLPCNVGTYVAKNIGLRYAKGEFVTCHDSDDWSHPLKIERQVMPLLQNRKLICTTSDWVRMQDDGTYYARPVHPLKRFNPSSPLFRRKEVLETTGAWDCVRTGADSEFAARLKIVFGRKAVLRIRQPLAFGAHRPGSLMTDADTGYTAGRVPPDRLDYWESWTWWQINELRAKRKPRMPSMTEARAFKAPEAIVVPQESIEQCMREAALYSPMGVREYAVD</sequence>
<dbReference type="PANTHER" id="PTHR22916">
    <property type="entry name" value="GLYCOSYLTRANSFERASE"/>
    <property type="match status" value="1"/>
</dbReference>
<gene>
    <name evidence="2" type="ORF">FGF68_10480</name>
</gene>
<dbReference type="EMBL" id="VDCI01000015">
    <property type="protein sequence ID" value="TNJ34067.1"/>
    <property type="molecule type" value="Genomic_DNA"/>
</dbReference>
<keyword evidence="3" id="KW-1185">Reference proteome</keyword>
<evidence type="ECO:0000313" key="3">
    <source>
        <dbReference type="Proteomes" id="UP000309544"/>
    </source>
</evidence>
<proteinExistence type="predicted"/>
<evidence type="ECO:0000259" key="1">
    <source>
        <dbReference type="Pfam" id="PF00535"/>
    </source>
</evidence>
<dbReference type="Proteomes" id="UP000309544">
    <property type="component" value="Unassembled WGS sequence"/>
</dbReference>
<dbReference type="RefSeq" id="WP_139627011.1">
    <property type="nucleotide sequence ID" value="NZ_VDCI01000015.1"/>
</dbReference>
<dbReference type="AlphaFoldDB" id="A0A5C4RTX3"/>
<organism evidence="2 3">
    <name type="scientific">Prosthecochloris vibrioformis</name>
    <name type="common">Chlorobium vibrioforme</name>
    <dbReference type="NCBI Taxonomy" id="1098"/>
    <lineage>
        <taxon>Bacteria</taxon>
        <taxon>Pseudomonadati</taxon>
        <taxon>Chlorobiota</taxon>
        <taxon>Chlorobiia</taxon>
        <taxon>Chlorobiales</taxon>
        <taxon>Chlorobiaceae</taxon>
        <taxon>Prosthecochloris</taxon>
    </lineage>
</organism>
<dbReference type="GO" id="GO:0016758">
    <property type="term" value="F:hexosyltransferase activity"/>
    <property type="evidence" value="ECO:0007669"/>
    <property type="project" value="UniProtKB-ARBA"/>
</dbReference>
<evidence type="ECO:0000313" key="2">
    <source>
        <dbReference type="EMBL" id="TNJ34067.1"/>
    </source>
</evidence>
<dbReference type="Pfam" id="PF00535">
    <property type="entry name" value="Glycos_transf_2"/>
    <property type="match status" value="1"/>
</dbReference>